<dbReference type="InterPro" id="IPR050109">
    <property type="entry name" value="HTH-type_TetR-like_transc_reg"/>
</dbReference>
<reference evidence="4 5" key="1">
    <citation type="submission" date="2018-01" db="EMBL/GenBank/DDBJ databases">
        <title>Draft genome sequence of Jiangella sp. GTF31.</title>
        <authorList>
            <person name="Sahin N."/>
            <person name="Ay H."/>
            <person name="Saygin H."/>
        </authorList>
    </citation>
    <scope>NUCLEOTIDE SEQUENCE [LARGE SCALE GENOMIC DNA]</scope>
    <source>
        <strain evidence="4 5">GTF31</strain>
    </source>
</reference>
<evidence type="ECO:0000313" key="4">
    <source>
        <dbReference type="EMBL" id="PZF81866.1"/>
    </source>
</evidence>
<accession>A0A2W2C800</accession>
<feature type="DNA-binding region" description="H-T-H motif" evidence="2">
    <location>
        <begin position="34"/>
        <end position="53"/>
    </location>
</feature>
<dbReference type="PROSITE" id="PS50977">
    <property type="entry name" value="HTH_TETR_2"/>
    <property type="match status" value="1"/>
</dbReference>
<dbReference type="InterPro" id="IPR001647">
    <property type="entry name" value="HTH_TetR"/>
</dbReference>
<sequence>MAMPEQNPRRRLSRDDWAEAALTAIAAGGLAAVAVEPLAARLHATKGSFYWHFANRDALLDAALARWEERTTTDVIGEITAMDGEPADRLRRLITRVVGIAERDAVGPALLATAADERVAAALDRVTRARIGLIVALFEDAGFAPAAAHRRALLAYSAYLGHAELAHSTPQVLPQASEERRAYLDDVLRALTAP</sequence>
<comment type="caution">
    <text evidence="4">The sequence shown here is derived from an EMBL/GenBank/DDBJ whole genome shotgun (WGS) entry which is preliminary data.</text>
</comment>
<dbReference type="PANTHER" id="PTHR30055">
    <property type="entry name" value="HTH-TYPE TRANSCRIPTIONAL REGULATOR RUTR"/>
    <property type="match status" value="1"/>
</dbReference>
<dbReference type="Proteomes" id="UP000248764">
    <property type="component" value="Unassembled WGS sequence"/>
</dbReference>
<feature type="domain" description="HTH tetR-type" evidence="3">
    <location>
        <begin position="11"/>
        <end position="71"/>
    </location>
</feature>
<organism evidence="4 5">
    <name type="scientific">Jiangella anatolica</name>
    <dbReference type="NCBI Taxonomy" id="2670374"/>
    <lineage>
        <taxon>Bacteria</taxon>
        <taxon>Bacillati</taxon>
        <taxon>Actinomycetota</taxon>
        <taxon>Actinomycetes</taxon>
        <taxon>Jiangellales</taxon>
        <taxon>Jiangellaceae</taxon>
        <taxon>Jiangella</taxon>
    </lineage>
</organism>
<dbReference type="PANTHER" id="PTHR30055:SF237">
    <property type="entry name" value="TRANSCRIPTIONAL REPRESSOR MCE3R"/>
    <property type="match status" value="1"/>
</dbReference>
<dbReference type="SUPFAM" id="SSF46689">
    <property type="entry name" value="Homeodomain-like"/>
    <property type="match status" value="1"/>
</dbReference>
<keyword evidence="5" id="KW-1185">Reference proteome</keyword>
<gene>
    <name evidence="4" type="ORF">C1I92_19245</name>
</gene>
<evidence type="ECO:0000256" key="2">
    <source>
        <dbReference type="PROSITE-ProRule" id="PRU00335"/>
    </source>
</evidence>
<evidence type="ECO:0000256" key="1">
    <source>
        <dbReference type="ARBA" id="ARBA00023125"/>
    </source>
</evidence>
<dbReference type="InterPro" id="IPR009057">
    <property type="entry name" value="Homeodomain-like_sf"/>
</dbReference>
<dbReference type="Pfam" id="PF00440">
    <property type="entry name" value="TetR_N"/>
    <property type="match status" value="1"/>
</dbReference>
<dbReference type="GO" id="GO:0003700">
    <property type="term" value="F:DNA-binding transcription factor activity"/>
    <property type="evidence" value="ECO:0007669"/>
    <property type="project" value="TreeGrafter"/>
</dbReference>
<proteinExistence type="predicted"/>
<protein>
    <submittedName>
        <fullName evidence="4">TetR family transcriptional regulator</fullName>
    </submittedName>
</protein>
<evidence type="ECO:0000259" key="3">
    <source>
        <dbReference type="PROSITE" id="PS50977"/>
    </source>
</evidence>
<evidence type="ECO:0000313" key="5">
    <source>
        <dbReference type="Proteomes" id="UP000248764"/>
    </source>
</evidence>
<dbReference type="EMBL" id="POTW01000049">
    <property type="protein sequence ID" value="PZF81866.1"/>
    <property type="molecule type" value="Genomic_DNA"/>
</dbReference>
<dbReference type="AlphaFoldDB" id="A0A2W2C800"/>
<dbReference type="Gene3D" id="1.10.357.10">
    <property type="entry name" value="Tetracycline Repressor, domain 2"/>
    <property type="match status" value="1"/>
</dbReference>
<name>A0A2W2C800_9ACTN</name>
<dbReference type="GO" id="GO:0000976">
    <property type="term" value="F:transcription cis-regulatory region binding"/>
    <property type="evidence" value="ECO:0007669"/>
    <property type="project" value="TreeGrafter"/>
</dbReference>
<keyword evidence="1 2" id="KW-0238">DNA-binding</keyword>